<keyword evidence="7" id="KW-0406">Ion transport</keyword>
<keyword evidence="7" id="KW-0407">Ion channel</keyword>
<dbReference type="InterPro" id="IPR011767">
    <property type="entry name" value="GLR_AS"/>
</dbReference>
<accession>A0A8J5F1C1</accession>
<evidence type="ECO:0000256" key="8">
    <source>
        <dbReference type="SAM" id="Phobius"/>
    </source>
</evidence>
<dbReference type="Pfam" id="PF13967">
    <property type="entry name" value="RSN1_TM"/>
    <property type="match status" value="1"/>
</dbReference>
<evidence type="ECO:0000256" key="3">
    <source>
        <dbReference type="ARBA" id="ARBA00022448"/>
    </source>
</evidence>
<dbReference type="Proteomes" id="UP000734854">
    <property type="component" value="Unassembled WGS sequence"/>
</dbReference>
<organism evidence="10 11">
    <name type="scientific">Zingiber officinale</name>
    <name type="common">Ginger</name>
    <name type="synonym">Amomum zingiber</name>
    <dbReference type="NCBI Taxonomy" id="94328"/>
    <lineage>
        <taxon>Eukaryota</taxon>
        <taxon>Viridiplantae</taxon>
        <taxon>Streptophyta</taxon>
        <taxon>Embryophyta</taxon>
        <taxon>Tracheophyta</taxon>
        <taxon>Spermatophyta</taxon>
        <taxon>Magnoliopsida</taxon>
        <taxon>Liliopsida</taxon>
        <taxon>Zingiberales</taxon>
        <taxon>Zingiberaceae</taxon>
        <taxon>Zingiber</taxon>
    </lineage>
</organism>
<feature type="domain" description="GST N-terminal" evidence="9">
    <location>
        <begin position="1109"/>
        <end position="1185"/>
    </location>
</feature>
<dbReference type="PROSITE" id="PS50404">
    <property type="entry name" value="GST_NTER"/>
    <property type="match status" value="1"/>
</dbReference>
<feature type="transmembrane region" description="Helical" evidence="8">
    <location>
        <begin position="337"/>
        <end position="356"/>
    </location>
</feature>
<feature type="transmembrane region" description="Helical" evidence="8">
    <location>
        <begin position="226"/>
        <end position="245"/>
    </location>
</feature>
<keyword evidence="6 8" id="KW-0472">Membrane</keyword>
<evidence type="ECO:0000256" key="5">
    <source>
        <dbReference type="ARBA" id="ARBA00022989"/>
    </source>
</evidence>
<keyword evidence="11" id="KW-1185">Reference proteome</keyword>
<evidence type="ECO:0000259" key="9">
    <source>
        <dbReference type="PROSITE" id="PS50404"/>
    </source>
</evidence>
<keyword evidence="4 8" id="KW-0812">Transmembrane</keyword>
<dbReference type="PROSITE" id="PS51354">
    <property type="entry name" value="GLUTAREDOXIN_2"/>
    <property type="match status" value="1"/>
</dbReference>
<feature type="transmembrane region" description="Helical" evidence="8">
    <location>
        <begin position="848"/>
        <end position="878"/>
    </location>
</feature>
<dbReference type="InterPro" id="IPR036249">
    <property type="entry name" value="Thioredoxin-like_sf"/>
</dbReference>
<name>A0A8J5F1C1_ZINOF</name>
<evidence type="ECO:0000256" key="2">
    <source>
        <dbReference type="ARBA" id="ARBA00007779"/>
    </source>
</evidence>
<dbReference type="SUPFAM" id="SSF52833">
    <property type="entry name" value="Thioredoxin-like"/>
    <property type="match status" value="1"/>
</dbReference>
<feature type="transmembrane region" description="Helical" evidence="8">
    <location>
        <begin position="911"/>
        <end position="929"/>
    </location>
</feature>
<sequence>MDSLSSSSEERESLISYRRVASEVFARAIVGSIAGAITGALTGFAGSESGLVRSSGIGAISGAVFSIEVVQSSLDLWNSRESGIWTFLYLLDIVSSLARGRLVTEKVGPAVRSAIQSHTRALSFDSLDLFESGGTIMGLSLEEVEKLPKCKTSAKDSVDASGEKISCSVCLQGWGLRLFLLVPVVASDGEGRRPMSLFLISLTMAAQSPSPDPDFPFSAWYGNIQYLLNISAAGAASCVLLFLLVKLRYDHRRFPGPSALGARLLAVYHATPAQIALHCGADAAQFLIVERASFFVLLAVSLITLLSAFPLNLSGPVPLADPFARTTISHIHSGSPILWLHFLLAALIVFVSHLGISRMEDDLSVTRFRDGNGNPSESNSGSIAIFTMMVQGVPKSLASNKAPLEEFLQHRYPGKVYRVVVPFDLCTLEYLTLKWTNLQYEISWLETHMHSRSLLNDDDDGHESSQIYEHAWLRKAKEIWAMTSVKLGFTQEERFRKLQSLKLVLQNKLSEYKEGRAPGAGIAFVVFKDAYTANKAVRDLRSERKRRSIGQFVPVMELQLGRSRWRVERAPPAVDIYWNHLGLNKLSLRLRKIAVNACLLLMLLFFSSPLAIINAMSSAARIINAGAVDHANSWLNWLEGSSWFGALILQFLPNVLVFVSLYIVIPSALSYLSKFECHLTVSGEQRSAMLKMVCFFLVNLILLRAMVESTLENAILRMGRCYLDGEDCKQIEQYMSASFLTRSCLATLAFLITSTFLGISFDLLAPVPWMKNILKKFKKNDMVQLVPEQTVESTVEQNGVGNNLRMPLISEREGSLDLNGLEVHDLSVYPISRSFHTPKQAFDFAQYYAFNLTIFTLTMIYSLFAPLVVPVGAIYFGYRYMVDKYNFLFVYRARGFPAGNDGKLIDRVSCIMHFCVVLFLLSMVFFFSVQGDFTKLQATFTLGLLFVYKVLPTKSDACRPALLEGIQTVDSFVDGPTDYEFVTSRACLHIWHNKSEIWGIGIGGLQRSIEMQATTRAAHRLVSQSLLRSNAARAPLSSALASQRTVPTSALCATASDVFVAPQSRRWLFPPPVSSRRFPVCFVGALSFSITLVTAAEAKEPPSPERIPKDVVLYQYEACPFCNKVKAFLDYHDIPYKVVEVNPISKKEIKWSDYKKVPILVVDGEQLVNSSDIVKNLDNRLHSEHSVLDEEEAKWLSHT</sequence>
<dbReference type="InterPro" id="IPR003864">
    <property type="entry name" value="CSC1/OSCA1-like_7TM"/>
</dbReference>
<dbReference type="EMBL" id="JACMSC010000017">
    <property type="protein sequence ID" value="KAG6479358.1"/>
    <property type="molecule type" value="Genomic_DNA"/>
</dbReference>
<keyword evidence="3" id="KW-0813">Transport</keyword>
<dbReference type="PANTHER" id="PTHR13018">
    <property type="entry name" value="PROBABLE MEMBRANE PROTEIN DUF221-RELATED"/>
    <property type="match status" value="1"/>
</dbReference>
<gene>
    <name evidence="10" type="ORF">ZIOFF_062821</name>
</gene>
<dbReference type="PANTHER" id="PTHR13018:SF114">
    <property type="entry name" value="EXPRESSED PROTEIN"/>
    <property type="match status" value="1"/>
</dbReference>
<feature type="transmembrane region" description="Helical" evidence="8">
    <location>
        <begin position="643"/>
        <end position="665"/>
    </location>
</feature>
<dbReference type="InterPro" id="IPR004045">
    <property type="entry name" value="Glutathione_S-Trfase_N"/>
</dbReference>
<evidence type="ECO:0000313" key="11">
    <source>
        <dbReference type="Proteomes" id="UP000734854"/>
    </source>
</evidence>
<feature type="transmembrane region" description="Helical" evidence="8">
    <location>
        <begin position="745"/>
        <end position="769"/>
    </location>
</feature>
<dbReference type="InterPro" id="IPR032880">
    <property type="entry name" value="CSC1/OSCA1-like_N"/>
</dbReference>
<proteinExistence type="inferred from homology"/>
<dbReference type="GO" id="GO:0005227">
    <property type="term" value="F:calcium-activated cation channel activity"/>
    <property type="evidence" value="ECO:0007669"/>
    <property type="project" value="InterPro"/>
</dbReference>
<dbReference type="GO" id="GO:0005886">
    <property type="term" value="C:plasma membrane"/>
    <property type="evidence" value="ECO:0007669"/>
    <property type="project" value="TreeGrafter"/>
</dbReference>
<evidence type="ECO:0000256" key="1">
    <source>
        <dbReference type="ARBA" id="ARBA00004141"/>
    </source>
</evidence>
<dbReference type="Pfam" id="PF13417">
    <property type="entry name" value="GST_N_3"/>
    <property type="match status" value="1"/>
</dbReference>
<reference evidence="10 11" key="1">
    <citation type="submission" date="2020-08" db="EMBL/GenBank/DDBJ databases">
        <title>Plant Genome Project.</title>
        <authorList>
            <person name="Zhang R.-G."/>
        </authorList>
    </citation>
    <scope>NUCLEOTIDE SEQUENCE [LARGE SCALE GENOMIC DNA]</scope>
    <source>
        <tissue evidence="10">Rhizome</tissue>
    </source>
</reference>
<dbReference type="InterPro" id="IPR027815">
    <property type="entry name" value="CSC1/OSCA1-like_cyt"/>
</dbReference>
<comment type="caution">
    <text evidence="10">The sequence shown here is derived from an EMBL/GenBank/DDBJ whole genome shotgun (WGS) entry which is preliminary data.</text>
</comment>
<comment type="subcellular location">
    <subcellularLocation>
        <location evidence="1">Membrane</location>
        <topology evidence="1">Multi-pass membrane protein</topology>
    </subcellularLocation>
</comment>
<feature type="transmembrane region" description="Helical" evidence="8">
    <location>
        <begin position="294"/>
        <end position="317"/>
    </location>
</feature>
<evidence type="ECO:0000256" key="7">
    <source>
        <dbReference type="ARBA" id="ARBA00023303"/>
    </source>
</evidence>
<dbReference type="Pfam" id="PF02714">
    <property type="entry name" value="RSN1_7TM"/>
    <property type="match status" value="2"/>
</dbReference>
<dbReference type="PROSITE" id="PS00195">
    <property type="entry name" value="GLUTAREDOXIN_1"/>
    <property type="match status" value="1"/>
</dbReference>
<keyword evidence="5 8" id="KW-1133">Transmembrane helix</keyword>
<comment type="similarity">
    <text evidence="2">Belongs to the CSC1 (TC 1.A.17) family.</text>
</comment>
<protein>
    <recommendedName>
        <fullName evidence="9">GST N-terminal domain-containing protein</fullName>
    </recommendedName>
</protein>
<dbReference type="Gene3D" id="3.40.30.10">
    <property type="entry name" value="Glutaredoxin"/>
    <property type="match status" value="1"/>
</dbReference>
<dbReference type="InterPro" id="IPR045122">
    <property type="entry name" value="Csc1-like"/>
</dbReference>
<evidence type="ECO:0000256" key="4">
    <source>
        <dbReference type="ARBA" id="ARBA00022692"/>
    </source>
</evidence>
<dbReference type="AlphaFoldDB" id="A0A8J5F1C1"/>
<evidence type="ECO:0000256" key="6">
    <source>
        <dbReference type="ARBA" id="ARBA00023136"/>
    </source>
</evidence>
<dbReference type="Pfam" id="PF14703">
    <property type="entry name" value="PHM7_cyt"/>
    <property type="match status" value="1"/>
</dbReference>
<feature type="transmembrane region" description="Helical" evidence="8">
    <location>
        <begin position="593"/>
        <end position="623"/>
    </location>
</feature>
<evidence type="ECO:0000313" key="10">
    <source>
        <dbReference type="EMBL" id="KAG6479358.1"/>
    </source>
</evidence>